<name>A0ABY4BD49_9BACT</name>
<dbReference type="SUPFAM" id="SSF56349">
    <property type="entry name" value="DNA breaking-rejoining enzymes"/>
    <property type="match status" value="2"/>
</dbReference>
<dbReference type="RefSeq" id="WP_243518123.1">
    <property type="nucleotide sequence ID" value="NZ_CP094534.1"/>
</dbReference>
<evidence type="ECO:0000259" key="7">
    <source>
        <dbReference type="PROSITE" id="PS51900"/>
    </source>
</evidence>
<evidence type="ECO:0000256" key="4">
    <source>
        <dbReference type="ARBA" id="ARBA00023172"/>
    </source>
</evidence>
<proteinExistence type="inferred from homology"/>
<keyword evidence="4" id="KW-0233">DNA recombination</keyword>
<dbReference type="InterPro" id="IPR013762">
    <property type="entry name" value="Integrase-like_cat_sf"/>
</dbReference>
<accession>A0ABY4BD49</accession>
<sequence length="477" mass="54565">MATLLSSDVVLWKRSKSDSKGTVSLRVTKGKARSYKSLSITIPEADWNERTQRVRASNADADEYNATITRKLAELAAVGNETKDVANATGDFLSYCESFISSLSSLGTRNKYTTILNKLRGFLRSRNEQSLPFADVNPELIRQLQQYLLKQVTRNVANNYMKVFNRFLKSAVKERKYNYDVNPFVSIDYTNAQKNRKTLSERDIKAFRMVTLPDRLQRAQRAFIVQLLAQGMRVSDLLLLRWSDITTDGINYTMFKTGKEMNVHLNDILVALLVKQAETLPVFKQHRYLQKLTKELAHEYTAAINAIKLSYDADFIGKNALNMRDFKNVPEVENYLLTLDTLRINQRIAMLDIAKTKHANEFVFSFLQTSDFPTHVTSINIEESQYKKMHSAKIVYNRHLKEIQALAKIEFQITSHAARHAYTNLLLTDKDGYDVYDISRALGHSSLKVTESYIGSFSKSHVGKINEAIAKRLTLLE</sequence>
<dbReference type="InterPro" id="IPR010998">
    <property type="entry name" value="Integrase_recombinase_N"/>
</dbReference>
<dbReference type="Pfam" id="PF13102">
    <property type="entry name" value="Phage_int_SAM_5"/>
    <property type="match status" value="1"/>
</dbReference>
<dbReference type="InterPro" id="IPR002104">
    <property type="entry name" value="Integrase_catalytic"/>
</dbReference>
<dbReference type="InterPro" id="IPR035386">
    <property type="entry name" value="Arm-DNA-bind_5"/>
</dbReference>
<dbReference type="Gene3D" id="1.10.150.130">
    <property type="match status" value="1"/>
</dbReference>
<dbReference type="InterPro" id="IPR050090">
    <property type="entry name" value="Tyrosine_recombinase_XerCD"/>
</dbReference>
<dbReference type="PROSITE" id="PS51898">
    <property type="entry name" value="TYR_RECOMBINASE"/>
    <property type="match status" value="1"/>
</dbReference>
<evidence type="ECO:0000256" key="1">
    <source>
        <dbReference type="ARBA" id="ARBA00008857"/>
    </source>
</evidence>
<evidence type="ECO:0000256" key="5">
    <source>
        <dbReference type="PROSITE-ProRule" id="PRU01248"/>
    </source>
</evidence>
<dbReference type="PROSITE" id="PS51900">
    <property type="entry name" value="CB"/>
    <property type="match status" value="1"/>
</dbReference>
<evidence type="ECO:0000313" key="8">
    <source>
        <dbReference type="EMBL" id="UOE35656.1"/>
    </source>
</evidence>
<keyword evidence="3 5" id="KW-0238">DNA-binding</keyword>
<dbReference type="Gene3D" id="1.10.443.10">
    <property type="entry name" value="Intergrase catalytic core"/>
    <property type="match status" value="1"/>
</dbReference>
<reference evidence="8 9" key="1">
    <citation type="submission" date="2022-03" db="EMBL/GenBank/DDBJ databases">
        <title>Hymenobactersp. isolated from the air.</title>
        <authorList>
            <person name="Won M."/>
            <person name="Kwon S.-W."/>
        </authorList>
    </citation>
    <scope>NUCLEOTIDE SEQUENCE [LARGE SCALE GENOMIC DNA]</scope>
    <source>
        <strain evidence="8 9">KACC 22596</strain>
    </source>
</reference>
<organism evidence="8 9">
    <name type="scientific">Hymenobacter monticola</name>
    <dbReference type="NCBI Taxonomy" id="1705399"/>
    <lineage>
        <taxon>Bacteria</taxon>
        <taxon>Pseudomonadati</taxon>
        <taxon>Bacteroidota</taxon>
        <taxon>Cytophagia</taxon>
        <taxon>Cytophagales</taxon>
        <taxon>Hymenobacteraceae</taxon>
        <taxon>Hymenobacter</taxon>
    </lineage>
</organism>
<dbReference type="PANTHER" id="PTHR30349:SF64">
    <property type="entry name" value="PROPHAGE INTEGRASE INTD-RELATED"/>
    <property type="match status" value="1"/>
</dbReference>
<dbReference type="PANTHER" id="PTHR30349">
    <property type="entry name" value="PHAGE INTEGRASE-RELATED"/>
    <property type="match status" value="1"/>
</dbReference>
<feature type="domain" description="Tyr recombinase" evidence="6">
    <location>
        <begin position="194"/>
        <end position="467"/>
    </location>
</feature>
<dbReference type="Proteomes" id="UP000831390">
    <property type="component" value="Chromosome"/>
</dbReference>
<evidence type="ECO:0000259" key="6">
    <source>
        <dbReference type="PROSITE" id="PS51898"/>
    </source>
</evidence>
<protein>
    <submittedName>
        <fullName evidence="8">Site-specific integrase</fullName>
    </submittedName>
</protein>
<dbReference type="EMBL" id="CP094534">
    <property type="protein sequence ID" value="UOE35656.1"/>
    <property type="molecule type" value="Genomic_DNA"/>
</dbReference>
<keyword evidence="2" id="KW-0229">DNA integration</keyword>
<dbReference type="InterPro" id="IPR011010">
    <property type="entry name" value="DNA_brk_join_enz"/>
</dbReference>
<evidence type="ECO:0000256" key="2">
    <source>
        <dbReference type="ARBA" id="ARBA00022908"/>
    </source>
</evidence>
<comment type="similarity">
    <text evidence="1">Belongs to the 'phage' integrase family.</text>
</comment>
<dbReference type="Pfam" id="PF00589">
    <property type="entry name" value="Phage_integrase"/>
    <property type="match status" value="1"/>
</dbReference>
<keyword evidence="9" id="KW-1185">Reference proteome</keyword>
<dbReference type="InterPro" id="IPR025269">
    <property type="entry name" value="SAM-like_dom"/>
</dbReference>
<dbReference type="InterPro" id="IPR044068">
    <property type="entry name" value="CB"/>
</dbReference>
<evidence type="ECO:0000313" key="9">
    <source>
        <dbReference type="Proteomes" id="UP000831390"/>
    </source>
</evidence>
<dbReference type="Pfam" id="PF17293">
    <property type="entry name" value="Arm-DNA-bind_5"/>
    <property type="match status" value="1"/>
</dbReference>
<gene>
    <name evidence="8" type="ORF">MTP16_08400</name>
</gene>
<evidence type="ECO:0000256" key="3">
    <source>
        <dbReference type="ARBA" id="ARBA00023125"/>
    </source>
</evidence>
<feature type="domain" description="Core-binding (CB)" evidence="7">
    <location>
        <begin position="90"/>
        <end position="169"/>
    </location>
</feature>